<dbReference type="PANTHER" id="PTHR37534:SF7">
    <property type="entry name" value="TRANSCRIPTIONAL ACTIVATOR PROTEIN UGA3"/>
    <property type="match status" value="1"/>
</dbReference>
<reference evidence="5 6" key="1">
    <citation type="journal article" date="2018" name="Mol. Biol. Evol.">
        <title>Broad Genomic Sampling Reveals a Smut Pathogenic Ancestry of the Fungal Clade Ustilaginomycotina.</title>
        <authorList>
            <person name="Kijpornyongpan T."/>
            <person name="Mondo S.J."/>
            <person name="Barry K."/>
            <person name="Sandor L."/>
            <person name="Lee J."/>
            <person name="Lipzen A."/>
            <person name="Pangilinan J."/>
            <person name="LaButti K."/>
            <person name="Hainaut M."/>
            <person name="Henrissat B."/>
            <person name="Grigoriev I.V."/>
            <person name="Spatafora J.W."/>
            <person name="Aime M.C."/>
        </authorList>
    </citation>
    <scope>NUCLEOTIDE SEQUENCE [LARGE SCALE GENOMIC DNA]</scope>
    <source>
        <strain evidence="5 6">MCA 3882</strain>
    </source>
</reference>
<dbReference type="GO" id="GO:0045944">
    <property type="term" value="P:positive regulation of transcription by RNA polymerase II"/>
    <property type="evidence" value="ECO:0007669"/>
    <property type="project" value="TreeGrafter"/>
</dbReference>
<sequence length="704" mass="79391">MSFHFFLHLLHIHFNGPISKVTSPLPCMGPERKRKKVHTRSRGGCLTCKERKVKCDEGKPTCQRCTIEGRECQGYVPIGDQIGSQSASQQPYLPSLTAFAPPNPINAVQHPNHMPIDLMSNVQRQIDNDKQISTFDSLLSNMWSDALNADSSIDWNWMNVDPMRTSREFVDNAHFPTMTHPQNRSFGAGESVQVTASPSKHKILGKEDNLQSRLEALCTTQAQWIGLTHFFNHVAQCFHIIPAEANRWRLVFGMLSLQSDVVFRLVVAVGLASVSHHSDTNYRAVEHAHMTYSLRIWHRLVQEEKEERSQGISATNSTSERTLEILAVAVLVGHFEQFDSGLANESNDCLLAALDLIDAILQAQASRMEYGDVDTNVGSSFRFLTRVLLWWETFSRTMGPASGLPFEKLQNIFANVRKWEEDVNESMIDSTQCATGWPLDLLEVVARITKVETEIKSIQCINKHKDCRWFSKRLRFDRSACMVEGDAKHVEYLLSEARAAESQIRSCRPKTIIQDTVAAAELRFILFELLQAGALVYFARVVSGRLEAASTEIQAILRFLHSPAEVQTPSAEPLKGKDGSTPAETEHFSKNGGTAASSSTRDPNTRHGIPEWNNLWAADGHALWAYLQATIAASVDQQAKCRRMIKTFDEIAKCGAIHVFLELVEEIWLRGRQDDTGESITSYRLDEIFRNVIAQRRWKQLLIF</sequence>
<dbReference type="PROSITE" id="PS50048">
    <property type="entry name" value="ZN2_CY6_FUNGAL_2"/>
    <property type="match status" value="1"/>
</dbReference>
<name>A0A316V4I7_9BASI</name>
<dbReference type="InterPro" id="IPR036864">
    <property type="entry name" value="Zn2-C6_fun-type_DNA-bd_sf"/>
</dbReference>
<feature type="compositionally biased region" description="Basic and acidic residues" evidence="3">
    <location>
        <begin position="574"/>
        <end position="589"/>
    </location>
</feature>
<dbReference type="GO" id="GO:0000981">
    <property type="term" value="F:DNA-binding transcription factor activity, RNA polymerase II-specific"/>
    <property type="evidence" value="ECO:0007669"/>
    <property type="project" value="InterPro"/>
</dbReference>
<dbReference type="InParanoid" id="A0A316V4I7"/>
<dbReference type="GO" id="GO:0005634">
    <property type="term" value="C:nucleus"/>
    <property type="evidence" value="ECO:0007669"/>
    <property type="project" value="UniProtKB-SubCell"/>
</dbReference>
<dbReference type="PROSITE" id="PS00463">
    <property type="entry name" value="ZN2_CY6_FUNGAL_1"/>
    <property type="match status" value="1"/>
</dbReference>
<dbReference type="InterPro" id="IPR021858">
    <property type="entry name" value="Fun_TF"/>
</dbReference>
<dbReference type="Pfam" id="PF11951">
    <property type="entry name" value="Fungal_trans_2"/>
    <property type="match status" value="1"/>
</dbReference>
<proteinExistence type="predicted"/>
<dbReference type="GeneID" id="37024899"/>
<dbReference type="CDD" id="cd00067">
    <property type="entry name" value="GAL4"/>
    <property type="match status" value="1"/>
</dbReference>
<dbReference type="GO" id="GO:0008270">
    <property type="term" value="F:zinc ion binding"/>
    <property type="evidence" value="ECO:0007669"/>
    <property type="project" value="InterPro"/>
</dbReference>
<dbReference type="EMBL" id="KZ819609">
    <property type="protein sequence ID" value="PWN31401.1"/>
    <property type="molecule type" value="Genomic_DNA"/>
</dbReference>
<feature type="region of interest" description="Disordered" evidence="3">
    <location>
        <begin position="567"/>
        <end position="604"/>
    </location>
</feature>
<evidence type="ECO:0000313" key="5">
    <source>
        <dbReference type="EMBL" id="PWN31401.1"/>
    </source>
</evidence>
<organism evidence="5 6">
    <name type="scientific">Meira miltonrushii</name>
    <dbReference type="NCBI Taxonomy" id="1280837"/>
    <lineage>
        <taxon>Eukaryota</taxon>
        <taxon>Fungi</taxon>
        <taxon>Dikarya</taxon>
        <taxon>Basidiomycota</taxon>
        <taxon>Ustilaginomycotina</taxon>
        <taxon>Exobasidiomycetes</taxon>
        <taxon>Exobasidiales</taxon>
        <taxon>Brachybasidiaceae</taxon>
        <taxon>Meira</taxon>
    </lineage>
</organism>
<evidence type="ECO:0000256" key="1">
    <source>
        <dbReference type="ARBA" id="ARBA00004123"/>
    </source>
</evidence>
<evidence type="ECO:0000259" key="4">
    <source>
        <dbReference type="PROSITE" id="PS50048"/>
    </source>
</evidence>
<dbReference type="PANTHER" id="PTHR37534">
    <property type="entry name" value="TRANSCRIPTIONAL ACTIVATOR PROTEIN UGA3"/>
    <property type="match status" value="1"/>
</dbReference>
<dbReference type="STRING" id="1280837.A0A316V4I7"/>
<accession>A0A316V4I7</accession>
<dbReference type="Proteomes" id="UP000245771">
    <property type="component" value="Unassembled WGS sequence"/>
</dbReference>
<dbReference type="Gene3D" id="4.10.240.10">
    <property type="entry name" value="Zn(2)-C6 fungal-type DNA-binding domain"/>
    <property type="match status" value="1"/>
</dbReference>
<dbReference type="SMART" id="SM00066">
    <property type="entry name" value="GAL4"/>
    <property type="match status" value="1"/>
</dbReference>
<evidence type="ECO:0000256" key="2">
    <source>
        <dbReference type="ARBA" id="ARBA00023242"/>
    </source>
</evidence>
<dbReference type="Pfam" id="PF00172">
    <property type="entry name" value="Zn_clus"/>
    <property type="match status" value="1"/>
</dbReference>
<gene>
    <name evidence="5" type="ORF">FA14DRAFT_95261</name>
</gene>
<dbReference type="AlphaFoldDB" id="A0A316V4I7"/>
<dbReference type="RefSeq" id="XP_025351703.1">
    <property type="nucleotide sequence ID" value="XM_025503118.1"/>
</dbReference>
<evidence type="ECO:0000313" key="6">
    <source>
        <dbReference type="Proteomes" id="UP000245771"/>
    </source>
</evidence>
<evidence type="ECO:0000256" key="3">
    <source>
        <dbReference type="SAM" id="MobiDB-lite"/>
    </source>
</evidence>
<dbReference type="GO" id="GO:0000976">
    <property type="term" value="F:transcription cis-regulatory region binding"/>
    <property type="evidence" value="ECO:0007669"/>
    <property type="project" value="TreeGrafter"/>
</dbReference>
<feature type="compositionally biased region" description="Polar residues" evidence="3">
    <location>
        <begin position="591"/>
        <end position="602"/>
    </location>
</feature>
<keyword evidence="2" id="KW-0539">Nucleus</keyword>
<comment type="subcellular location">
    <subcellularLocation>
        <location evidence="1">Nucleus</location>
    </subcellularLocation>
</comment>
<dbReference type="SUPFAM" id="SSF57701">
    <property type="entry name" value="Zn2/Cys6 DNA-binding domain"/>
    <property type="match status" value="1"/>
</dbReference>
<protein>
    <recommendedName>
        <fullName evidence="4">Zn(2)-C6 fungal-type domain-containing protein</fullName>
    </recommendedName>
</protein>
<dbReference type="OrthoDB" id="2593732at2759"/>
<feature type="domain" description="Zn(2)-C6 fungal-type" evidence="4">
    <location>
        <begin position="44"/>
        <end position="72"/>
    </location>
</feature>
<keyword evidence="6" id="KW-1185">Reference proteome</keyword>
<dbReference type="InterPro" id="IPR001138">
    <property type="entry name" value="Zn2Cys6_DnaBD"/>
</dbReference>